<comment type="caution">
    <text evidence="1">The sequence shown here is derived from an EMBL/GenBank/DDBJ whole genome shotgun (WGS) entry which is preliminary data.</text>
</comment>
<accession>A0ABN1LM95</accession>
<keyword evidence="2" id="KW-1185">Reference proteome</keyword>
<evidence type="ECO:0000313" key="2">
    <source>
        <dbReference type="Proteomes" id="UP001501764"/>
    </source>
</evidence>
<protein>
    <submittedName>
        <fullName evidence="1">Uncharacterized protein</fullName>
    </submittedName>
</protein>
<organism evidence="1 2">
    <name type="scientific">Clostridium nitritogenes</name>
    <dbReference type="NCBI Taxonomy" id="83340"/>
    <lineage>
        <taxon>Bacteria</taxon>
        <taxon>Bacillati</taxon>
        <taxon>Bacillota</taxon>
        <taxon>Clostridia</taxon>
        <taxon>Eubacteriales</taxon>
        <taxon>Clostridiaceae</taxon>
        <taxon>Clostridium</taxon>
    </lineage>
</organism>
<sequence length="53" mass="5952">MLSTRFKAILEQQGINLDVNKLIEVERGGFVIIATFAQIIHAHNIAVEEGWCN</sequence>
<evidence type="ECO:0000313" key="1">
    <source>
        <dbReference type="EMBL" id="GAA0857784.1"/>
    </source>
</evidence>
<proteinExistence type="predicted"/>
<reference evidence="1 2" key="1">
    <citation type="journal article" date="2019" name="Int. J. Syst. Evol. Microbiol.">
        <title>The Global Catalogue of Microorganisms (GCM) 10K type strain sequencing project: providing services to taxonomists for standard genome sequencing and annotation.</title>
        <authorList>
            <consortium name="The Broad Institute Genomics Platform"/>
            <consortium name="The Broad Institute Genome Sequencing Center for Infectious Disease"/>
            <person name="Wu L."/>
            <person name="Ma J."/>
        </authorList>
    </citation>
    <scope>NUCLEOTIDE SEQUENCE [LARGE SCALE GENOMIC DNA]</scope>
    <source>
        <strain evidence="1 2">JCM 6485</strain>
    </source>
</reference>
<name>A0ABN1LM95_9CLOT</name>
<gene>
    <name evidence="1" type="ORF">GCM10008916_12900</name>
</gene>
<dbReference type="Proteomes" id="UP001501764">
    <property type="component" value="Unassembled WGS sequence"/>
</dbReference>
<dbReference type="RefSeq" id="WP_346025954.1">
    <property type="nucleotide sequence ID" value="NZ_BAAACO010000001.1"/>
</dbReference>
<dbReference type="EMBL" id="BAAACO010000001">
    <property type="protein sequence ID" value="GAA0857784.1"/>
    <property type="molecule type" value="Genomic_DNA"/>
</dbReference>